<dbReference type="AlphaFoldDB" id="A0AAW0QAS9"/>
<evidence type="ECO:0000313" key="1">
    <source>
        <dbReference type="EMBL" id="KAK8100290.1"/>
    </source>
</evidence>
<keyword evidence="2" id="KW-1185">Reference proteome</keyword>
<reference evidence="1 2" key="1">
    <citation type="submission" date="2023-01" db="EMBL/GenBank/DDBJ databases">
        <title>Analysis of 21 Apiospora genomes using comparative genomics revels a genus with tremendous synthesis potential of carbohydrate active enzymes and secondary metabolites.</title>
        <authorList>
            <person name="Sorensen T."/>
        </authorList>
    </citation>
    <scope>NUCLEOTIDE SEQUENCE [LARGE SCALE GENOMIC DNA]</scope>
    <source>
        <strain evidence="1 2">CBS 117206</strain>
    </source>
</reference>
<evidence type="ECO:0000313" key="2">
    <source>
        <dbReference type="Proteomes" id="UP001392437"/>
    </source>
</evidence>
<dbReference type="EMBL" id="JAQQWP010000009">
    <property type="protein sequence ID" value="KAK8100290.1"/>
    <property type="molecule type" value="Genomic_DNA"/>
</dbReference>
<gene>
    <name evidence="1" type="ORF">PG999_010664</name>
</gene>
<dbReference type="Proteomes" id="UP001392437">
    <property type="component" value="Unassembled WGS sequence"/>
</dbReference>
<sequence length="124" mass="13648">MVVLDQIPRLALKWVTGCGASDDGSLVDRALAGSAGPVSWSVFCLADDCDHVLTSSYASVEPRRRRVYPFQDSVRVLVGRRSVYRICRQIEEAVARRRVGILCLGMTAPALNKATKTATFRDAY</sequence>
<comment type="caution">
    <text evidence="1">The sequence shown here is derived from an EMBL/GenBank/DDBJ whole genome shotgun (WGS) entry which is preliminary data.</text>
</comment>
<accession>A0AAW0QAS9</accession>
<protein>
    <submittedName>
        <fullName evidence="1">Uncharacterized protein</fullName>
    </submittedName>
</protein>
<organism evidence="1 2">
    <name type="scientific">Apiospora kogelbergensis</name>
    <dbReference type="NCBI Taxonomy" id="1337665"/>
    <lineage>
        <taxon>Eukaryota</taxon>
        <taxon>Fungi</taxon>
        <taxon>Dikarya</taxon>
        <taxon>Ascomycota</taxon>
        <taxon>Pezizomycotina</taxon>
        <taxon>Sordariomycetes</taxon>
        <taxon>Xylariomycetidae</taxon>
        <taxon>Amphisphaeriales</taxon>
        <taxon>Apiosporaceae</taxon>
        <taxon>Apiospora</taxon>
    </lineage>
</organism>
<name>A0AAW0QAS9_9PEZI</name>
<proteinExistence type="predicted"/>